<dbReference type="PANTHER" id="PTHR42754">
    <property type="entry name" value="ENDOGLUCANASE"/>
    <property type="match status" value="1"/>
</dbReference>
<dbReference type="EMBL" id="BARS01010382">
    <property type="protein sequence ID" value="GAF92929.1"/>
    <property type="molecule type" value="Genomic_DNA"/>
</dbReference>
<evidence type="ECO:0000313" key="1">
    <source>
        <dbReference type="EMBL" id="GAF92929.1"/>
    </source>
</evidence>
<dbReference type="PANTHER" id="PTHR42754:SF1">
    <property type="entry name" value="LIPOPROTEIN"/>
    <property type="match status" value="1"/>
</dbReference>
<proteinExistence type="predicted"/>
<dbReference type="AlphaFoldDB" id="X0TI74"/>
<evidence type="ECO:0008006" key="2">
    <source>
        <dbReference type="Google" id="ProtNLM"/>
    </source>
</evidence>
<organism evidence="1">
    <name type="scientific">marine sediment metagenome</name>
    <dbReference type="NCBI Taxonomy" id="412755"/>
    <lineage>
        <taxon>unclassified sequences</taxon>
        <taxon>metagenomes</taxon>
        <taxon>ecological metagenomes</taxon>
    </lineage>
</organism>
<comment type="caution">
    <text evidence="1">The sequence shown here is derived from an EMBL/GenBank/DDBJ whole genome shotgun (WGS) entry which is preliminary data.</text>
</comment>
<protein>
    <recommendedName>
        <fullName evidence="2">Bulb-type lectin domain-containing protein</fullName>
    </recommendedName>
</protein>
<name>X0TI74_9ZZZZ</name>
<gene>
    <name evidence="1" type="ORF">S01H1_19253</name>
</gene>
<reference evidence="1" key="1">
    <citation type="journal article" date="2014" name="Front. Microbiol.">
        <title>High frequency of phylogenetically diverse reductive dehalogenase-homologous genes in deep subseafloor sedimentary metagenomes.</title>
        <authorList>
            <person name="Kawai M."/>
            <person name="Futagami T."/>
            <person name="Toyoda A."/>
            <person name="Takaki Y."/>
            <person name="Nishi S."/>
            <person name="Hori S."/>
            <person name="Arai W."/>
            <person name="Tsubouchi T."/>
            <person name="Morono Y."/>
            <person name="Uchiyama I."/>
            <person name="Ito T."/>
            <person name="Fujiyama A."/>
            <person name="Inagaki F."/>
            <person name="Takami H."/>
        </authorList>
    </citation>
    <scope>NUCLEOTIDE SEQUENCE</scope>
    <source>
        <strain evidence="1">Expedition CK06-06</strain>
    </source>
</reference>
<sequence>MVHCADGGYAFVGYTESYSSDADIWVARTDSSGNVLWMRALVEPPGNDIGRGVFECENGDIVVVGSSHPAGSNQASINRFDSDGGVIWTNMIGDDA</sequence>
<feature type="non-terminal residue" evidence="1">
    <location>
        <position position="96"/>
    </location>
</feature>
<accession>X0TI74</accession>